<organism evidence="5 6">
    <name type="scientific">Acrobeloides nanus</name>
    <dbReference type="NCBI Taxonomy" id="290746"/>
    <lineage>
        <taxon>Eukaryota</taxon>
        <taxon>Metazoa</taxon>
        <taxon>Ecdysozoa</taxon>
        <taxon>Nematoda</taxon>
        <taxon>Chromadorea</taxon>
        <taxon>Rhabditida</taxon>
        <taxon>Tylenchina</taxon>
        <taxon>Cephalobomorpha</taxon>
        <taxon>Cephaloboidea</taxon>
        <taxon>Cephalobidae</taxon>
        <taxon>Acrobeloides</taxon>
    </lineage>
</organism>
<dbReference type="AlphaFoldDB" id="A0A914DDU8"/>
<evidence type="ECO:0000313" key="5">
    <source>
        <dbReference type="Proteomes" id="UP000887540"/>
    </source>
</evidence>
<dbReference type="InterPro" id="IPR002401">
    <property type="entry name" value="Cyt_P450_E_grp-I"/>
</dbReference>
<sequence>MTHLHEEPNDYVGVFLREMEKRDKEKNGEHFYTMPQLVNMCFDLWMSGQETTNNTISWGVIHLMLAQSAQARLQAELDSVIGSNRMIVMEDRPSLPYTCAVVNEIQRMANIFFFVLKTATKDGEIRGHKIKKGTAVVPMIYLVLDDETCTWTVDRSLVRVRVPVGYEKGGGVIVITYFEEED</sequence>
<dbReference type="SUPFAM" id="SSF48264">
    <property type="entry name" value="Cytochrome P450"/>
    <property type="match status" value="1"/>
</dbReference>
<dbReference type="InterPro" id="IPR050182">
    <property type="entry name" value="Cytochrome_P450_fam2"/>
</dbReference>
<keyword evidence="5" id="KW-1185">Reference proteome</keyword>
<name>A0A914DDU8_9BILA</name>
<dbReference type="PANTHER" id="PTHR24300:SF375">
    <property type="entry name" value="CYTOCHROME P450 FAMILY"/>
    <property type="match status" value="1"/>
</dbReference>
<keyword evidence="3" id="KW-0408">Iron</keyword>
<dbReference type="Proteomes" id="UP000887540">
    <property type="component" value="Unplaced"/>
</dbReference>
<dbReference type="WBParaSite" id="ACRNAN_scaffold2346.g29281.t1">
    <property type="protein sequence ID" value="ACRNAN_scaffold2346.g29281.t1"/>
    <property type="gene ID" value="ACRNAN_scaffold2346.g29281"/>
</dbReference>
<evidence type="ECO:0000256" key="1">
    <source>
        <dbReference type="ARBA" id="ARBA00010617"/>
    </source>
</evidence>
<comment type="similarity">
    <text evidence="1">Belongs to the cytochrome P450 family.</text>
</comment>
<dbReference type="GO" id="GO:0006082">
    <property type="term" value="P:organic acid metabolic process"/>
    <property type="evidence" value="ECO:0007669"/>
    <property type="project" value="TreeGrafter"/>
</dbReference>
<dbReference type="GO" id="GO:0005737">
    <property type="term" value="C:cytoplasm"/>
    <property type="evidence" value="ECO:0007669"/>
    <property type="project" value="TreeGrafter"/>
</dbReference>
<evidence type="ECO:0000256" key="2">
    <source>
        <dbReference type="ARBA" id="ARBA00022723"/>
    </source>
</evidence>
<evidence type="ECO:0000256" key="4">
    <source>
        <dbReference type="ARBA" id="ARBA00023033"/>
    </source>
</evidence>
<dbReference type="GO" id="GO:0006805">
    <property type="term" value="P:xenobiotic metabolic process"/>
    <property type="evidence" value="ECO:0007669"/>
    <property type="project" value="TreeGrafter"/>
</dbReference>
<dbReference type="GO" id="GO:0016712">
    <property type="term" value="F:oxidoreductase activity, acting on paired donors, with incorporation or reduction of molecular oxygen, reduced flavin or flavoprotein as one donor, and incorporation of one atom of oxygen"/>
    <property type="evidence" value="ECO:0007669"/>
    <property type="project" value="TreeGrafter"/>
</dbReference>
<dbReference type="GO" id="GO:0020037">
    <property type="term" value="F:heme binding"/>
    <property type="evidence" value="ECO:0007669"/>
    <property type="project" value="InterPro"/>
</dbReference>
<keyword evidence="4" id="KW-0560">Oxidoreductase</keyword>
<protein>
    <submittedName>
        <fullName evidence="6">Cytochrome P450</fullName>
    </submittedName>
</protein>
<keyword evidence="4" id="KW-0503">Monooxygenase</keyword>
<dbReference type="PANTHER" id="PTHR24300">
    <property type="entry name" value="CYTOCHROME P450 508A4-RELATED"/>
    <property type="match status" value="1"/>
</dbReference>
<proteinExistence type="inferred from homology"/>
<dbReference type="InterPro" id="IPR036396">
    <property type="entry name" value="Cyt_P450_sf"/>
</dbReference>
<evidence type="ECO:0000313" key="6">
    <source>
        <dbReference type="WBParaSite" id="ACRNAN_scaffold2346.g29281.t1"/>
    </source>
</evidence>
<evidence type="ECO:0000256" key="3">
    <source>
        <dbReference type="ARBA" id="ARBA00023004"/>
    </source>
</evidence>
<dbReference type="Pfam" id="PF00067">
    <property type="entry name" value="p450"/>
    <property type="match status" value="1"/>
</dbReference>
<dbReference type="PRINTS" id="PR00385">
    <property type="entry name" value="P450"/>
</dbReference>
<accession>A0A914DDU8</accession>
<dbReference type="PRINTS" id="PR00463">
    <property type="entry name" value="EP450I"/>
</dbReference>
<reference evidence="6" key="1">
    <citation type="submission" date="2022-11" db="UniProtKB">
        <authorList>
            <consortium name="WormBaseParasite"/>
        </authorList>
    </citation>
    <scope>IDENTIFICATION</scope>
</reference>
<keyword evidence="2" id="KW-0479">Metal-binding</keyword>
<dbReference type="GO" id="GO:0005506">
    <property type="term" value="F:iron ion binding"/>
    <property type="evidence" value="ECO:0007669"/>
    <property type="project" value="InterPro"/>
</dbReference>
<dbReference type="InterPro" id="IPR001128">
    <property type="entry name" value="Cyt_P450"/>
</dbReference>
<dbReference type="Gene3D" id="1.10.630.10">
    <property type="entry name" value="Cytochrome P450"/>
    <property type="match status" value="1"/>
</dbReference>